<protein>
    <recommendedName>
        <fullName evidence="1">BD-FAE-like domain-containing protein</fullName>
    </recommendedName>
</protein>
<feature type="non-terminal residue" evidence="2">
    <location>
        <position position="93"/>
    </location>
</feature>
<evidence type="ECO:0000259" key="1">
    <source>
        <dbReference type="Pfam" id="PF20434"/>
    </source>
</evidence>
<evidence type="ECO:0000313" key="2">
    <source>
        <dbReference type="EMBL" id="SVC82974.1"/>
    </source>
</evidence>
<dbReference type="InterPro" id="IPR029058">
    <property type="entry name" value="AB_hydrolase_fold"/>
</dbReference>
<reference evidence="2" key="1">
    <citation type="submission" date="2018-05" db="EMBL/GenBank/DDBJ databases">
        <authorList>
            <person name="Lanie J.A."/>
            <person name="Ng W.-L."/>
            <person name="Kazmierczak K.M."/>
            <person name="Andrzejewski T.M."/>
            <person name="Davidsen T.M."/>
            <person name="Wayne K.J."/>
            <person name="Tettelin H."/>
            <person name="Glass J.I."/>
            <person name="Rusch D."/>
            <person name="Podicherti R."/>
            <person name="Tsui H.-C.T."/>
            <person name="Winkler M.E."/>
        </authorList>
    </citation>
    <scope>NUCLEOTIDE SEQUENCE</scope>
</reference>
<gene>
    <name evidence="2" type="ORF">METZ01_LOCUS335828</name>
</gene>
<dbReference type="EMBL" id="UINC01113393">
    <property type="protein sequence ID" value="SVC82974.1"/>
    <property type="molecule type" value="Genomic_DNA"/>
</dbReference>
<dbReference type="Gene3D" id="3.40.50.1820">
    <property type="entry name" value="alpha/beta hydrolase"/>
    <property type="match status" value="1"/>
</dbReference>
<proteinExistence type="predicted"/>
<organism evidence="2">
    <name type="scientific">marine metagenome</name>
    <dbReference type="NCBI Taxonomy" id="408172"/>
    <lineage>
        <taxon>unclassified sequences</taxon>
        <taxon>metagenomes</taxon>
        <taxon>ecological metagenomes</taxon>
    </lineage>
</organism>
<name>A0A382QBN0_9ZZZZ</name>
<dbReference type="Pfam" id="PF20434">
    <property type="entry name" value="BD-FAE"/>
    <property type="match status" value="1"/>
</dbReference>
<sequence>MATNTTIHEIEVEDREYVRHGDTPLLARLFKPRGRGPFPIMVEVHGGAWVNGNRFNGEEANKALAKTGVIVVALDFRVPPEAPYPTSLADIHY</sequence>
<accession>A0A382QBN0</accession>
<dbReference type="InterPro" id="IPR049492">
    <property type="entry name" value="BD-FAE-like_dom"/>
</dbReference>
<dbReference type="SUPFAM" id="SSF53474">
    <property type="entry name" value="alpha/beta-Hydrolases"/>
    <property type="match status" value="1"/>
</dbReference>
<feature type="domain" description="BD-FAE-like" evidence="1">
    <location>
        <begin position="33"/>
        <end position="92"/>
    </location>
</feature>
<dbReference type="AlphaFoldDB" id="A0A382QBN0"/>